<dbReference type="EMBL" id="CP136337">
    <property type="protein sequence ID" value="WOB11174.1"/>
    <property type="molecule type" value="Genomic_DNA"/>
</dbReference>
<proteinExistence type="predicted"/>
<dbReference type="RefSeq" id="WP_316704349.1">
    <property type="nucleotide sequence ID" value="NZ_CP136337.1"/>
</dbReference>
<name>A0ABZ0D909_9BURK</name>
<sequence>MDGLVCIDISSGTRTDIRESELHWESTTLTAAWLSAAVRAGTGMKVQLPFSHLKGACGVAGVEGDMLVVVISKASPSESTGVLTLGVALNDGDGAHLWPLLCKGAPCGPTAATLDQPRAPWCAFAPWHSFGNGEDLKWAVDLAKTISWIWLTQRGLLTIVDEEAAADRNEGSSQEPTWRVVMRGQQEVWKAMRGKQSK</sequence>
<evidence type="ECO:0000313" key="2">
    <source>
        <dbReference type="Proteomes" id="UP001303946"/>
    </source>
</evidence>
<evidence type="ECO:0000313" key="1">
    <source>
        <dbReference type="EMBL" id="WOB11174.1"/>
    </source>
</evidence>
<keyword evidence="2" id="KW-1185">Reference proteome</keyword>
<organism evidence="1 2">
    <name type="scientific">Piscinibacter gummiphilus</name>
    <dbReference type="NCBI Taxonomy" id="946333"/>
    <lineage>
        <taxon>Bacteria</taxon>
        <taxon>Pseudomonadati</taxon>
        <taxon>Pseudomonadota</taxon>
        <taxon>Betaproteobacteria</taxon>
        <taxon>Burkholderiales</taxon>
        <taxon>Sphaerotilaceae</taxon>
        <taxon>Piscinibacter</taxon>
    </lineage>
</organism>
<dbReference type="Proteomes" id="UP001303946">
    <property type="component" value="Plasmid unnamed1"/>
</dbReference>
<accession>A0ABZ0D909</accession>
<geneLocation type="plasmid" evidence="1 2">
    <name>unnamed1</name>
</geneLocation>
<protein>
    <submittedName>
        <fullName evidence="1">Uncharacterized protein</fullName>
    </submittedName>
</protein>
<reference evidence="1 2" key="1">
    <citation type="submission" date="2023-10" db="EMBL/GenBank/DDBJ databases">
        <title>Bacteria for the degradation of biodegradable plastic PBAT(Polybutylene adipate terephthalate).</title>
        <authorList>
            <person name="Weon H.-Y."/>
            <person name="Yeon J."/>
        </authorList>
    </citation>
    <scope>NUCLEOTIDE SEQUENCE [LARGE SCALE GENOMIC DNA]</scope>
    <source>
        <strain evidence="1 2">SBD 7-3</strain>
        <plasmid evidence="1 2">unnamed1</plasmid>
    </source>
</reference>
<keyword evidence="1" id="KW-0614">Plasmid</keyword>
<gene>
    <name evidence="1" type="ORF">RXV79_27465</name>
</gene>